<evidence type="ECO:0000256" key="1">
    <source>
        <dbReference type="SAM" id="Phobius"/>
    </source>
</evidence>
<comment type="caution">
    <text evidence="2">The sequence shown here is derived from an EMBL/GenBank/DDBJ whole genome shotgun (WGS) entry which is preliminary data.</text>
</comment>
<dbReference type="RefSeq" id="WP_094543534.1">
    <property type="nucleotide sequence ID" value="NZ_CAXURC020000001.1"/>
</dbReference>
<keyword evidence="1" id="KW-0472">Membrane</keyword>
<reference evidence="2 3" key="1">
    <citation type="submission" date="2018-11" db="EMBL/GenBank/DDBJ databases">
        <title>Genome sequencing and analysis.</title>
        <authorList>
            <person name="Huang Y.-T."/>
        </authorList>
    </citation>
    <scope>NUCLEOTIDE SEQUENCE [LARGE SCALE GENOMIC DNA]</scope>
    <source>
        <strain evidence="2 3">SHIN</strain>
    </source>
</reference>
<dbReference type="AlphaFoldDB" id="A0A7Y3WX74"/>
<protein>
    <submittedName>
        <fullName evidence="2">Uncharacterized protein</fullName>
    </submittedName>
</protein>
<keyword evidence="1" id="KW-1133">Transmembrane helix</keyword>
<dbReference type="SUPFAM" id="SSF52540">
    <property type="entry name" value="P-loop containing nucleoside triphosphate hydrolases"/>
    <property type="match status" value="1"/>
</dbReference>
<feature type="transmembrane region" description="Helical" evidence="1">
    <location>
        <begin position="21"/>
        <end position="38"/>
    </location>
</feature>
<evidence type="ECO:0000313" key="2">
    <source>
        <dbReference type="EMBL" id="NNV20924.1"/>
    </source>
</evidence>
<evidence type="ECO:0000313" key="3">
    <source>
        <dbReference type="Proteomes" id="UP000526233"/>
    </source>
</evidence>
<keyword evidence="1" id="KW-0812">Transmembrane</keyword>
<dbReference type="EMBL" id="PKQI01000002">
    <property type="protein sequence ID" value="NNV20924.1"/>
    <property type="molecule type" value="Genomic_DNA"/>
</dbReference>
<dbReference type="Proteomes" id="UP000526233">
    <property type="component" value="Unassembled WGS sequence"/>
</dbReference>
<dbReference type="InterPro" id="IPR027417">
    <property type="entry name" value="P-loop_NTPase"/>
</dbReference>
<organism evidence="2 3">
    <name type="scientific">Brucella pseudogrignonensis</name>
    <dbReference type="NCBI Taxonomy" id="419475"/>
    <lineage>
        <taxon>Bacteria</taxon>
        <taxon>Pseudomonadati</taxon>
        <taxon>Pseudomonadota</taxon>
        <taxon>Alphaproteobacteria</taxon>
        <taxon>Hyphomicrobiales</taxon>
        <taxon>Brucellaceae</taxon>
        <taxon>Brucella/Ochrobactrum group</taxon>
        <taxon>Brucella</taxon>
    </lineage>
</organism>
<proteinExistence type="predicted"/>
<accession>A0A7Y3WX74</accession>
<dbReference type="Gene3D" id="3.40.50.300">
    <property type="entry name" value="P-loop containing nucleotide triphosphate hydrolases"/>
    <property type="match status" value="1"/>
</dbReference>
<gene>
    <name evidence="2" type="ORF">EHE22_10865</name>
</gene>
<sequence length="272" mass="30660">MAKRNWKAWPKEFKSKLDATNSIIGISSAGIGGVGLIVSQPVVAGLGFGAAVLVAAWSAVTSFPVKLISPEHYLHQKIDDFSLIGTFDPNLTLVGFVGPSRAGKTTLLNYINYEVESVQERTDDIYFVVSLNSGNPNLYYGILDGAGQQYYQQFQIVGKSDIAYIFLDHSSVRDSMSVDFDRLKEHEAFLNQLSGYLRKEKKQLKSLHFILNKKDLWETSPQRVDLESWLDNQVGRWKEFSNFPITKSYHSNFVTADKLKLENELRNLLIKG</sequence>
<name>A0A7Y3WX74_9HYPH</name>
<dbReference type="CDD" id="cd00882">
    <property type="entry name" value="Ras_like_GTPase"/>
    <property type="match status" value="1"/>
</dbReference>